<dbReference type="EMBL" id="DVHC01000013">
    <property type="protein sequence ID" value="HIR58642.1"/>
    <property type="molecule type" value="Genomic_DNA"/>
</dbReference>
<organism evidence="2 3">
    <name type="scientific">Candidatus Onthousia excrementipullorum</name>
    <dbReference type="NCBI Taxonomy" id="2840884"/>
    <lineage>
        <taxon>Bacteria</taxon>
        <taxon>Bacillati</taxon>
        <taxon>Bacillota</taxon>
        <taxon>Bacilli</taxon>
        <taxon>Candidatus Onthousia</taxon>
    </lineage>
</organism>
<accession>A0A9D1J2M6</accession>
<feature type="non-terminal residue" evidence="2">
    <location>
        <position position="1"/>
    </location>
</feature>
<evidence type="ECO:0000313" key="3">
    <source>
        <dbReference type="Proteomes" id="UP000824232"/>
    </source>
</evidence>
<name>A0A9D1J2M6_9FIRM</name>
<evidence type="ECO:0000256" key="1">
    <source>
        <dbReference type="SAM" id="MobiDB-lite"/>
    </source>
</evidence>
<dbReference type="Proteomes" id="UP000824232">
    <property type="component" value="Unassembled WGS sequence"/>
</dbReference>
<proteinExistence type="predicted"/>
<dbReference type="AlphaFoldDB" id="A0A9D1J2M6"/>
<sequence length="605" mass="65354">TSGNRSSKRSGKYSIYEGIDCAKVEFDSNINVRTWTNKDITVTMKLPDNTYKWELSRRVDGGEYVAVDNYIGAANRKLTLNTEGKHQLKLVVYDADGNSCIATTGEYYIDKTKPTCESSGGSSSWRNTNLTIKGTCSDKGGSGCAGNTTKTFDSNTNTTTASPGTVKDKAGNSTTCPANQTVKIDKTKPTCTSSGGSSSWRNTNLTITGTCSDKGGSGCAGNTTKTFDSNTNTTTASPGTVKDNAGNSVSCPANQTVRIDKTKPTCTSSGGSTSWTNGTITIKGTCSDKGGSGCVGNVSKTFNYEINTTTASPGTVKDKAGNSASCPANQTVRIDKTAPSCPSFSATIAERKWTNKDITYTFGFTSDTTKWRWYTGNEGGSWTDWGEKPVSTKKVSISGEGKRTIKLRVYDAVGNSRECFAGKVYYIDKTKPYTPIIKWTKTATFNGHKIQTGLYGDCVGGSFCGGSTYSLTLQSQGKACFTERQCNTNETSKIFTSRSCAYRKTEACGEPWPVEDAGDSGGSGVKGLYSNYVNKSCKITWNGAQYYTVWGWEYYVLDNAGNRSTSMYLWELMNDVYSINLLNYYKYRNGTWELKGSCPPAWALN</sequence>
<protein>
    <submittedName>
        <fullName evidence="2">Uncharacterized protein</fullName>
    </submittedName>
</protein>
<feature type="region of interest" description="Disordered" evidence="1">
    <location>
        <begin position="155"/>
        <end position="174"/>
    </location>
</feature>
<reference evidence="2" key="1">
    <citation type="submission" date="2020-10" db="EMBL/GenBank/DDBJ databases">
        <authorList>
            <person name="Gilroy R."/>
        </authorList>
    </citation>
    <scope>NUCLEOTIDE SEQUENCE</scope>
    <source>
        <strain evidence="2">CHK184-20233</strain>
    </source>
</reference>
<comment type="caution">
    <text evidence="2">The sequence shown here is derived from an EMBL/GenBank/DDBJ whole genome shotgun (WGS) entry which is preliminary data.</text>
</comment>
<feature type="region of interest" description="Disordered" evidence="1">
    <location>
        <begin position="230"/>
        <end position="249"/>
    </location>
</feature>
<evidence type="ECO:0000313" key="2">
    <source>
        <dbReference type="EMBL" id="HIR58642.1"/>
    </source>
</evidence>
<reference evidence="2" key="2">
    <citation type="journal article" date="2021" name="PeerJ">
        <title>Extensive microbial diversity within the chicken gut microbiome revealed by metagenomics and culture.</title>
        <authorList>
            <person name="Gilroy R."/>
            <person name="Ravi A."/>
            <person name="Getino M."/>
            <person name="Pursley I."/>
            <person name="Horton D.L."/>
            <person name="Alikhan N.F."/>
            <person name="Baker D."/>
            <person name="Gharbi K."/>
            <person name="Hall N."/>
            <person name="Watson M."/>
            <person name="Adriaenssens E.M."/>
            <person name="Foster-Nyarko E."/>
            <person name="Jarju S."/>
            <person name="Secka A."/>
            <person name="Antonio M."/>
            <person name="Oren A."/>
            <person name="Chaudhuri R.R."/>
            <person name="La Ragione R."/>
            <person name="Hildebrand F."/>
            <person name="Pallen M.J."/>
        </authorList>
    </citation>
    <scope>NUCLEOTIDE SEQUENCE</scope>
    <source>
        <strain evidence="2">CHK184-20233</strain>
    </source>
</reference>
<gene>
    <name evidence="2" type="ORF">IAB38_01185</name>
</gene>